<dbReference type="EMBL" id="CP063169">
    <property type="protein sequence ID" value="QOR72199.1"/>
    <property type="molecule type" value="Genomic_DNA"/>
</dbReference>
<dbReference type="PANTHER" id="PTHR48081:SF6">
    <property type="entry name" value="PEPTIDASE S9 PROLYL OLIGOPEPTIDASE CATALYTIC DOMAIN-CONTAINING PROTEIN"/>
    <property type="match status" value="1"/>
</dbReference>
<reference evidence="3 4" key="1">
    <citation type="submission" date="2020-10" db="EMBL/GenBank/DDBJ databases">
        <title>Haloactinobacterium sp. RN3S43, a bacterium isolated from saline soil.</title>
        <authorList>
            <person name="Sun J.-Q."/>
        </authorList>
    </citation>
    <scope>NUCLEOTIDE SEQUENCE [LARGE SCALE GENOMIC DNA]</scope>
    <source>
        <strain evidence="3 4">RN3S43</strain>
    </source>
</reference>
<evidence type="ECO:0000256" key="1">
    <source>
        <dbReference type="ARBA" id="ARBA00022801"/>
    </source>
</evidence>
<evidence type="ECO:0000313" key="3">
    <source>
        <dbReference type="EMBL" id="QOR72199.1"/>
    </source>
</evidence>
<name>A0A7M1SXA3_9MICO</name>
<dbReference type="SUPFAM" id="SSF53474">
    <property type="entry name" value="alpha/beta-Hydrolases"/>
    <property type="match status" value="1"/>
</dbReference>
<dbReference type="InterPro" id="IPR029058">
    <property type="entry name" value="AB_hydrolase_fold"/>
</dbReference>
<keyword evidence="1 3" id="KW-0378">Hydrolase</keyword>
<evidence type="ECO:0000313" key="4">
    <source>
        <dbReference type="Proteomes" id="UP000593758"/>
    </source>
</evidence>
<keyword evidence="4" id="KW-1185">Reference proteome</keyword>
<dbReference type="InterPro" id="IPR049492">
    <property type="entry name" value="BD-FAE-like_dom"/>
</dbReference>
<accession>A0A7M1SXA3</accession>
<dbReference type="GO" id="GO:0016787">
    <property type="term" value="F:hydrolase activity"/>
    <property type="evidence" value="ECO:0007669"/>
    <property type="project" value="UniProtKB-KW"/>
</dbReference>
<gene>
    <name evidence="3" type="ORF">IM660_08200</name>
</gene>
<sequence>MPTTSRAPLLLAPDTPRLLKAGARGFVLMLAGGGYAHRSDHEGPGTATWLTEQGIAAGHLDYPVAPARYPEALEQTLLALADLRAGVHGEVAGPLVLAGSSAGGHLAGTAATATVNELATLAAQESIPATGLARPDLVTLSYPVFSLVNRAHVGSRRNLLGEDHAEELAFALSIENRVDASTPPAFVWHTADDASVPVENTLAAISAWRAARVEVEGHVYPSGKHGVGLALGESGAVADWPGHWLAWLLRHGVRPAT</sequence>
<proteinExistence type="predicted"/>
<dbReference type="PANTHER" id="PTHR48081">
    <property type="entry name" value="AB HYDROLASE SUPERFAMILY PROTEIN C4A8.06C"/>
    <property type="match status" value="1"/>
</dbReference>
<dbReference type="RefSeq" id="WP_193498840.1">
    <property type="nucleotide sequence ID" value="NZ_CP063169.1"/>
</dbReference>
<dbReference type="Proteomes" id="UP000593758">
    <property type="component" value="Chromosome"/>
</dbReference>
<dbReference type="Gene3D" id="3.40.50.1820">
    <property type="entry name" value="alpha/beta hydrolase"/>
    <property type="match status" value="1"/>
</dbReference>
<dbReference type="InterPro" id="IPR050300">
    <property type="entry name" value="GDXG_lipolytic_enzyme"/>
</dbReference>
<protein>
    <submittedName>
        <fullName evidence="3">Alpha/beta hydrolase</fullName>
    </submittedName>
</protein>
<organism evidence="3 4">
    <name type="scientific">Ruania alkalisoli</name>
    <dbReference type="NCBI Taxonomy" id="2779775"/>
    <lineage>
        <taxon>Bacteria</taxon>
        <taxon>Bacillati</taxon>
        <taxon>Actinomycetota</taxon>
        <taxon>Actinomycetes</taxon>
        <taxon>Micrococcales</taxon>
        <taxon>Ruaniaceae</taxon>
        <taxon>Ruania</taxon>
    </lineage>
</organism>
<evidence type="ECO:0000259" key="2">
    <source>
        <dbReference type="Pfam" id="PF20434"/>
    </source>
</evidence>
<dbReference type="KEGG" id="halt:IM660_08200"/>
<feature type="domain" description="BD-FAE-like" evidence="2">
    <location>
        <begin position="26"/>
        <end position="201"/>
    </location>
</feature>
<dbReference type="Pfam" id="PF20434">
    <property type="entry name" value="BD-FAE"/>
    <property type="match status" value="1"/>
</dbReference>
<dbReference type="AlphaFoldDB" id="A0A7M1SXA3"/>